<dbReference type="Gene3D" id="3.40.50.2000">
    <property type="entry name" value="Glycogen Phosphorylase B"/>
    <property type="match status" value="2"/>
</dbReference>
<evidence type="ECO:0000313" key="2">
    <source>
        <dbReference type="EMBL" id="TPG65857.1"/>
    </source>
</evidence>
<dbReference type="AlphaFoldDB" id="A0A502GTX9"/>
<organism evidence="2 3">
    <name type="scientific">Hymenobacter nivis</name>
    <dbReference type="NCBI Taxonomy" id="1850093"/>
    <lineage>
        <taxon>Bacteria</taxon>
        <taxon>Pseudomonadati</taxon>
        <taxon>Bacteroidota</taxon>
        <taxon>Cytophagia</taxon>
        <taxon>Cytophagales</taxon>
        <taxon>Hymenobacteraceae</taxon>
        <taxon>Hymenobacter</taxon>
    </lineage>
</organism>
<evidence type="ECO:0000313" key="3">
    <source>
        <dbReference type="Proteomes" id="UP000317646"/>
    </source>
</evidence>
<comment type="caution">
    <text evidence="2">The sequence shown here is derived from an EMBL/GenBank/DDBJ whole genome shotgun (WGS) entry which is preliminary data.</text>
</comment>
<dbReference type="Pfam" id="PF13579">
    <property type="entry name" value="Glyco_trans_4_4"/>
    <property type="match status" value="1"/>
</dbReference>
<dbReference type="EMBL" id="RCYZ01000004">
    <property type="protein sequence ID" value="TPG65857.1"/>
    <property type="molecule type" value="Genomic_DNA"/>
</dbReference>
<sequence>MPPLTVLLASVLKPIDEPRMTGKFAATLLERPGVQVHVAGQGTQGGWGPGTGAAGGRLHTHAIFQGSRLGLGRLGAQWRYWRLLRRVRPDVVIVHAPELLPLTLLWQALGPRRRFIYDIQENFALNIRTQRVYGPWVGRVLAGALRRVETLAAGRAAGLVLAEASYADELPFLNRAPGRVAVLENKYQPAPGEALPRAARPLPGPQAQLRLLFSGTLSELSGVREAVALAGALHAARPGGAHLTVIGFCQQPALLQWLTETAAAHREWLALEGGAWPVPHVAVVAAIKRAHLGLLAYRPHPSSERCQPTKLFEYLAHGLPLLVPPNPLWVAAVRAHGAGLVVDFTDPAGAAATVLGALAAGPAFYPQGPPASALWASEAKKLWSLLNLS</sequence>
<dbReference type="OrthoDB" id="925984at2"/>
<keyword evidence="3" id="KW-1185">Reference proteome</keyword>
<dbReference type="Proteomes" id="UP000317646">
    <property type="component" value="Unassembled WGS sequence"/>
</dbReference>
<feature type="domain" description="Glycosyltransferase subfamily 4-like N-terminal" evidence="1">
    <location>
        <begin position="28"/>
        <end position="185"/>
    </location>
</feature>
<gene>
    <name evidence="2" type="ORF">EAH73_10715</name>
</gene>
<dbReference type="InterPro" id="IPR028098">
    <property type="entry name" value="Glyco_trans_4-like_N"/>
</dbReference>
<protein>
    <submittedName>
        <fullName evidence="2">Glycosyltransferase</fullName>
    </submittedName>
</protein>
<reference evidence="2 3" key="1">
    <citation type="journal article" date="2019" name="Environ. Microbiol.">
        <title>Species interactions and distinct microbial communities in high Arctic permafrost affected cryosols are associated with the CH4 and CO2 gas fluxes.</title>
        <authorList>
            <person name="Altshuler I."/>
            <person name="Hamel J."/>
            <person name="Turney S."/>
            <person name="Magnuson E."/>
            <person name="Levesque R."/>
            <person name="Greer C."/>
            <person name="Whyte L.G."/>
        </authorList>
    </citation>
    <scope>NUCLEOTIDE SEQUENCE [LARGE SCALE GENOMIC DNA]</scope>
    <source>
        <strain evidence="2 3">S9.2P</strain>
    </source>
</reference>
<name>A0A502GTX9_9BACT</name>
<proteinExistence type="predicted"/>
<dbReference type="GO" id="GO:0016757">
    <property type="term" value="F:glycosyltransferase activity"/>
    <property type="evidence" value="ECO:0007669"/>
    <property type="project" value="UniProtKB-ARBA"/>
</dbReference>
<dbReference type="RefSeq" id="WP_140466507.1">
    <property type="nucleotide sequence ID" value="NZ_RCYZ01000004.1"/>
</dbReference>
<dbReference type="SUPFAM" id="SSF53756">
    <property type="entry name" value="UDP-Glycosyltransferase/glycogen phosphorylase"/>
    <property type="match status" value="1"/>
</dbReference>
<evidence type="ECO:0000259" key="1">
    <source>
        <dbReference type="Pfam" id="PF13579"/>
    </source>
</evidence>
<keyword evidence="2" id="KW-0808">Transferase</keyword>
<accession>A0A502GTX9</accession>